<feature type="transmembrane region" description="Helical" evidence="5">
    <location>
        <begin position="21"/>
        <end position="42"/>
    </location>
</feature>
<feature type="transmembrane region" description="Helical" evidence="5">
    <location>
        <begin position="218"/>
        <end position="243"/>
    </location>
</feature>
<keyword evidence="3 5" id="KW-1133">Transmembrane helix</keyword>
<evidence type="ECO:0000256" key="3">
    <source>
        <dbReference type="ARBA" id="ARBA00022989"/>
    </source>
</evidence>
<feature type="transmembrane region" description="Helical" evidence="5">
    <location>
        <begin position="86"/>
        <end position="104"/>
    </location>
</feature>
<dbReference type="InterPro" id="IPR020846">
    <property type="entry name" value="MFS_dom"/>
</dbReference>
<feature type="transmembrane region" description="Helical" evidence="5">
    <location>
        <begin position="372"/>
        <end position="394"/>
    </location>
</feature>
<feature type="transmembrane region" description="Helical" evidence="5">
    <location>
        <begin position="154"/>
        <end position="172"/>
    </location>
</feature>
<comment type="subcellular location">
    <subcellularLocation>
        <location evidence="1">Cell membrane</location>
        <topology evidence="1">Multi-pass membrane protein</topology>
    </subcellularLocation>
</comment>
<dbReference type="InterPro" id="IPR011701">
    <property type="entry name" value="MFS"/>
</dbReference>
<evidence type="ECO:0000256" key="2">
    <source>
        <dbReference type="ARBA" id="ARBA00022692"/>
    </source>
</evidence>
<organism evidence="7">
    <name type="scientific">Streptomyces candidus</name>
    <dbReference type="NCBI Taxonomy" id="67283"/>
    <lineage>
        <taxon>Bacteria</taxon>
        <taxon>Bacillati</taxon>
        <taxon>Actinomycetota</taxon>
        <taxon>Actinomycetes</taxon>
        <taxon>Kitasatosporales</taxon>
        <taxon>Streptomycetaceae</taxon>
        <taxon>Streptomyces</taxon>
    </lineage>
</organism>
<dbReference type="AlphaFoldDB" id="A0A646SL06"/>
<dbReference type="InterPro" id="IPR036259">
    <property type="entry name" value="MFS_trans_sf"/>
</dbReference>
<name>A0A646SL06_9ACTN</name>
<dbReference type="Pfam" id="PF07690">
    <property type="entry name" value="MFS_1"/>
    <property type="match status" value="1"/>
</dbReference>
<dbReference type="PANTHER" id="PTHR23542:SF1">
    <property type="entry name" value="MAJOR FACILITATOR SUPERFAMILY (MFS) PROFILE DOMAIN-CONTAINING PROTEIN"/>
    <property type="match status" value="1"/>
</dbReference>
<keyword evidence="2 5" id="KW-0812">Transmembrane</keyword>
<accession>A0A646SL06</accession>
<evidence type="ECO:0000256" key="5">
    <source>
        <dbReference type="SAM" id="Phobius"/>
    </source>
</evidence>
<feature type="transmembrane region" description="Helical" evidence="5">
    <location>
        <begin position="284"/>
        <end position="301"/>
    </location>
</feature>
<dbReference type="SUPFAM" id="SSF103473">
    <property type="entry name" value="MFS general substrate transporter"/>
    <property type="match status" value="1"/>
</dbReference>
<dbReference type="EMBL" id="MH493900">
    <property type="protein sequence ID" value="QDX19161.1"/>
    <property type="molecule type" value="Genomic_DNA"/>
</dbReference>
<dbReference type="PROSITE" id="PS50850">
    <property type="entry name" value="MFS"/>
    <property type="match status" value="1"/>
</dbReference>
<evidence type="ECO:0000259" key="6">
    <source>
        <dbReference type="PROSITE" id="PS50850"/>
    </source>
</evidence>
<feature type="transmembrane region" description="Helical" evidence="5">
    <location>
        <begin position="307"/>
        <end position="329"/>
    </location>
</feature>
<feature type="transmembrane region" description="Helical" evidence="5">
    <location>
        <begin position="54"/>
        <end position="74"/>
    </location>
</feature>
<sequence>MLTDVREARVTYWSVLRRQHVFRVLFGSWVGRLAMAMAAVAIPLALRDAGADYVFIGLVSGAFALSSAIGSPVIGRIVDRVGQVRVLVPTGLLAAIGFVTIALAPANHAVVLIGAVLAGALTPPLEPCLRVLWPGLVAEDELEKAYAVDSAAQELVFVFGPLVVSLCLAVFAPVSALWAQALLTLAGVATFATAAPARRWAPEKTEHRHWLGPLRHRGLTILLLAPVGTGVAIGTLNVLVVSYAERFEVFGGAPMLLALNAFAALAGALIYGMIRWTIQPRTRIVSFAAGLLVGYGMLATVPTPLPMAGLMLLTGFFLAPMLAALFGLISDLAPRGTVTEAFAWLVTLFAAGTSLGAAVVGPVLDRGELHLAAAHAGAGALFCLAVLGAGYRLFVPAGQPVAAD</sequence>
<evidence type="ECO:0000256" key="1">
    <source>
        <dbReference type="ARBA" id="ARBA00004651"/>
    </source>
</evidence>
<feature type="domain" description="Major facilitator superfamily (MFS) profile" evidence="6">
    <location>
        <begin position="20"/>
        <end position="400"/>
    </location>
</feature>
<feature type="transmembrane region" description="Helical" evidence="5">
    <location>
        <begin position="249"/>
        <end position="272"/>
    </location>
</feature>
<proteinExistence type="predicted"/>
<reference evidence="7" key="1">
    <citation type="journal article" date="2019" name="Appl. Environ. Microbiol.">
        <title>Comparative investigation into formycin A and pyrazofurin A biosynthesis reveals branch pathways for the construction of C-nucleoside scaffolds.</title>
        <authorList>
            <person name="Zhang M."/>
            <person name="Zhang P."/>
            <person name="Xu G."/>
            <person name="Zhou W."/>
            <person name="Gao Y."/>
            <person name="Gong R."/>
            <person name="Cai Y.S."/>
            <person name="Cong H."/>
            <person name="Deng Z."/>
            <person name="Price N.P.J."/>
            <person name="Mao X."/>
            <person name="Chen W."/>
        </authorList>
    </citation>
    <scope>NUCLEOTIDE SEQUENCE</scope>
    <source>
        <strain evidence="7">NRRL 3601</strain>
    </source>
</reference>
<dbReference type="Gene3D" id="1.20.1250.20">
    <property type="entry name" value="MFS general substrate transporter like domains"/>
    <property type="match status" value="1"/>
</dbReference>
<dbReference type="GO" id="GO:0005886">
    <property type="term" value="C:plasma membrane"/>
    <property type="evidence" value="ECO:0007669"/>
    <property type="project" value="UniProtKB-SubCell"/>
</dbReference>
<dbReference type="PANTHER" id="PTHR23542">
    <property type="match status" value="1"/>
</dbReference>
<protein>
    <submittedName>
        <fullName evidence="7">MFS transporter</fullName>
    </submittedName>
</protein>
<evidence type="ECO:0000256" key="4">
    <source>
        <dbReference type="ARBA" id="ARBA00023136"/>
    </source>
</evidence>
<keyword evidence="4 5" id="KW-0472">Membrane</keyword>
<feature type="transmembrane region" description="Helical" evidence="5">
    <location>
        <begin position="341"/>
        <end position="360"/>
    </location>
</feature>
<gene>
    <name evidence="7" type="primary">prf5</name>
</gene>
<dbReference type="GO" id="GO:0022857">
    <property type="term" value="F:transmembrane transporter activity"/>
    <property type="evidence" value="ECO:0007669"/>
    <property type="project" value="InterPro"/>
</dbReference>
<evidence type="ECO:0000313" key="7">
    <source>
        <dbReference type="EMBL" id="QDX19161.1"/>
    </source>
</evidence>